<keyword evidence="2" id="KW-1185">Reference proteome</keyword>
<reference evidence="1 2" key="1">
    <citation type="submission" date="2022-06" db="EMBL/GenBank/DDBJ databases">
        <title>Rhizosaccharibacter gen. nov. sp. nov. KSS12, endophytic bacteria isolated from sugarcane.</title>
        <authorList>
            <person name="Pitiwittayakul N."/>
        </authorList>
    </citation>
    <scope>NUCLEOTIDE SEQUENCE [LARGE SCALE GENOMIC DNA]</scope>
    <source>
        <strain evidence="1 2">KSS12</strain>
    </source>
</reference>
<dbReference type="Proteomes" id="UP001524547">
    <property type="component" value="Unassembled WGS sequence"/>
</dbReference>
<name>A0ABT1VY04_9PROT</name>
<organism evidence="1 2">
    <name type="scientific">Rhizosaccharibacter radicis</name>
    <dbReference type="NCBI Taxonomy" id="2782605"/>
    <lineage>
        <taxon>Bacteria</taxon>
        <taxon>Pseudomonadati</taxon>
        <taxon>Pseudomonadota</taxon>
        <taxon>Alphaproteobacteria</taxon>
        <taxon>Acetobacterales</taxon>
        <taxon>Acetobacteraceae</taxon>
        <taxon>Rhizosaccharibacter</taxon>
    </lineage>
</organism>
<sequence>MKHEDVWRALDTLAAEKGLSPSGLARAAGLDPTTFNRSKRACSEGRLRWPSMESLSRVLVATGASLENFTALVGGARALSMGRGHRARHLPLVALSSMADPVLFDADGFPSGIGWDETEVPQPGDPHGYAVRVDIPALEPAFRHGGTLILSPEAPVRPGDRVILRPWNAVPRVGILAARSPRGAPGRTIVEPLDGQGGPVPSDGFMWMHRIMWASF</sequence>
<evidence type="ECO:0000313" key="2">
    <source>
        <dbReference type="Proteomes" id="UP001524547"/>
    </source>
</evidence>
<accession>A0ABT1VY04</accession>
<gene>
    <name evidence="1" type="ORF">NFI88_10165</name>
</gene>
<dbReference type="EMBL" id="JAMZEJ010000005">
    <property type="protein sequence ID" value="MCQ8241203.1"/>
    <property type="molecule type" value="Genomic_DNA"/>
</dbReference>
<evidence type="ECO:0000313" key="1">
    <source>
        <dbReference type="EMBL" id="MCQ8241203.1"/>
    </source>
</evidence>
<dbReference type="RefSeq" id="WP_422919938.1">
    <property type="nucleotide sequence ID" value="NZ_JAMZEJ010000005.1"/>
</dbReference>
<comment type="caution">
    <text evidence="1">The sequence shown here is derived from an EMBL/GenBank/DDBJ whole genome shotgun (WGS) entry which is preliminary data.</text>
</comment>
<proteinExistence type="predicted"/>
<protein>
    <submittedName>
        <fullName evidence="1">Helix-turn-helix transcriptional regulator</fullName>
    </submittedName>
</protein>